<evidence type="ECO:0000313" key="2">
    <source>
        <dbReference type="EMBL" id="NLD31247.1"/>
    </source>
</evidence>
<dbReference type="SUPFAM" id="SSF103473">
    <property type="entry name" value="MFS general substrate transporter"/>
    <property type="match status" value="1"/>
</dbReference>
<feature type="transmembrane region" description="Helical" evidence="1">
    <location>
        <begin position="75"/>
        <end position="93"/>
    </location>
</feature>
<evidence type="ECO:0000313" key="3">
    <source>
        <dbReference type="Proteomes" id="UP000589373"/>
    </source>
</evidence>
<keyword evidence="1" id="KW-0812">Transmembrane</keyword>
<sequence length="107" mass="11132">MFSSRSISVVLALGSLSKAVFEGDVENGSVMDNFGPKFQGVNYGIVFIGYSTAAFVAPKVTAGIAAANNGDFTKAFYVAIVVAVAGLILDLVYKKKTATKAITETAQ</sequence>
<dbReference type="Proteomes" id="UP000589373">
    <property type="component" value="Unassembled WGS sequence"/>
</dbReference>
<dbReference type="EMBL" id="JAAZCD010000074">
    <property type="protein sequence ID" value="NLD31247.1"/>
    <property type="molecule type" value="Genomic_DNA"/>
</dbReference>
<name>A0A847D494_9LACT</name>
<proteinExistence type="predicted"/>
<reference evidence="2 3" key="1">
    <citation type="journal article" date="2020" name="Biotechnol. Biofuels">
        <title>New insights from the biogas microbiome by comprehensive genome-resolved metagenomics of nearly 1600 species originating from multiple anaerobic digesters.</title>
        <authorList>
            <person name="Campanaro S."/>
            <person name="Treu L."/>
            <person name="Rodriguez-R L.M."/>
            <person name="Kovalovszki A."/>
            <person name="Ziels R.M."/>
            <person name="Maus I."/>
            <person name="Zhu X."/>
            <person name="Kougias P.G."/>
            <person name="Basile A."/>
            <person name="Luo G."/>
            <person name="Schluter A."/>
            <person name="Konstantinidis K.T."/>
            <person name="Angelidaki I."/>
        </authorList>
    </citation>
    <scope>NUCLEOTIDE SEQUENCE [LARGE SCALE GENOMIC DNA]</scope>
    <source>
        <strain evidence="2">AS07pgkLD_105</strain>
    </source>
</reference>
<dbReference type="AlphaFoldDB" id="A0A847D494"/>
<dbReference type="InterPro" id="IPR036259">
    <property type="entry name" value="MFS_trans_sf"/>
</dbReference>
<protein>
    <submittedName>
        <fullName evidence="2">OFA family MFS transporter</fullName>
    </submittedName>
</protein>
<gene>
    <name evidence="2" type="ORF">GX662_03180</name>
</gene>
<dbReference type="Gene3D" id="1.20.1250.20">
    <property type="entry name" value="MFS general substrate transporter like domains"/>
    <property type="match status" value="1"/>
</dbReference>
<organism evidence="2 3">
    <name type="scientific">Trichococcus flocculiformis</name>
    <dbReference type="NCBI Taxonomy" id="82803"/>
    <lineage>
        <taxon>Bacteria</taxon>
        <taxon>Bacillati</taxon>
        <taxon>Bacillota</taxon>
        <taxon>Bacilli</taxon>
        <taxon>Lactobacillales</taxon>
        <taxon>Carnobacteriaceae</taxon>
        <taxon>Trichococcus</taxon>
    </lineage>
</organism>
<accession>A0A847D494</accession>
<keyword evidence="1" id="KW-1133">Transmembrane helix</keyword>
<comment type="caution">
    <text evidence="2">The sequence shown here is derived from an EMBL/GenBank/DDBJ whole genome shotgun (WGS) entry which is preliminary data.</text>
</comment>
<evidence type="ECO:0000256" key="1">
    <source>
        <dbReference type="SAM" id="Phobius"/>
    </source>
</evidence>
<keyword evidence="1" id="KW-0472">Membrane</keyword>